<feature type="domain" description="Integrase catalytic" evidence="2">
    <location>
        <begin position="72"/>
        <end position="222"/>
    </location>
</feature>
<dbReference type="OrthoDB" id="775972at2759"/>
<sequence>MPKSLRAALLRSSHDEPMAGHLSGSKVFAKLSRVVTWPGMKRDIFRYCRSCRVCQTVKSRGGKPPGLMKPIVSERPWQVATCDLMGPFPRSKQGFIHLMVVVDHFSKWVEFFPLRKVTARAMLEKLQEVFCRFGFPERLITDNASYFTARVFSVTCRFLGINHCTTSPYHLQSNLTERVNQTLKLMFAAFAESQRDWADHLSESHSLFEHGSLAQLVSRQPS</sequence>
<dbReference type="InterPro" id="IPR036397">
    <property type="entry name" value="RNaseH_sf"/>
</dbReference>
<name>A0A6G5ABK3_RHIMP</name>
<dbReference type="Gene3D" id="1.10.340.70">
    <property type="match status" value="1"/>
</dbReference>
<dbReference type="PANTHER" id="PTHR37984:SF5">
    <property type="entry name" value="PROTEIN NYNRIN-LIKE"/>
    <property type="match status" value="1"/>
</dbReference>
<dbReference type="EMBL" id="GIKN01005303">
    <property type="protein sequence ID" value="NIE47576.1"/>
    <property type="molecule type" value="Transcribed_RNA"/>
</dbReference>
<dbReference type="AlphaFoldDB" id="A0A6G5ABK3"/>
<evidence type="ECO:0000313" key="3">
    <source>
        <dbReference type="EMBL" id="NIE47576.1"/>
    </source>
</evidence>
<protein>
    <recommendedName>
        <fullName evidence="1">RNA-directed DNA polymerase</fullName>
        <ecNumber evidence="1">2.7.7.49</ecNumber>
    </recommendedName>
</protein>
<dbReference type="GO" id="GO:0003676">
    <property type="term" value="F:nucleic acid binding"/>
    <property type="evidence" value="ECO:0007669"/>
    <property type="project" value="InterPro"/>
</dbReference>
<dbReference type="VEuPathDB" id="VectorBase:LOC119165062"/>
<dbReference type="PANTHER" id="PTHR37984">
    <property type="entry name" value="PROTEIN CBG26694"/>
    <property type="match status" value="1"/>
</dbReference>
<dbReference type="InterPro" id="IPR012337">
    <property type="entry name" value="RNaseH-like_sf"/>
</dbReference>
<dbReference type="Gene3D" id="3.30.420.10">
    <property type="entry name" value="Ribonuclease H-like superfamily/Ribonuclease H"/>
    <property type="match status" value="1"/>
</dbReference>
<dbReference type="GO" id="GO:0003964">
    <property type="term" value="F:RNA-directed DNA polymerase activity"/>
    <property type="evidence" value="ECO:0007669"/>
    <property type="project" value="UniProtKB-EC"/>
</dbReference>
<dbReference type="Pfam" id="PF00665">
    <property type="entry name" value="rve"/>
    <property type="match status" value="1"/>
</dbReference>
<dbReference type="FunFam" id="1.10.340.70:FF:000001">
    <property type="entry name" value="Retrovirus-related Pol polyprotein from transposon gypsy-like Protein"/>
    <property type="match status" value="1"/>
</dbReference>
<organism evidence="3">
    <name type="scientific">Rhipicephalus microplus</name>
    <name type="common">Cattle tick</name>
    <name type="synonym">Boophilus microplus</name>
    <dbReference type="NCBI Taxonomy" id="6941"/>
    <lineage>
        <taxon>Eukaryota</taxon>
        <taxon>Metazoa</taxon>
        <taxon>Ecdysozoa</taxon>
        <taxon>Arthropoda</taxon>
        <taxon>Chelicerata</taxon>
        <taxon>Arachnida</taxon>
        <taxon>Acari</taxon>
        <taxon>Parasitiformes</taxon>
        <taxon>Ixodida</taxon>
        <taxon>Ixodoidea</taxon>
        <taxon>Ixodidae</taxon>
        <taxon>Rhipicephalinae</taxon>
        <taxon>Rhipicephalus</taxon>
        <taxon>Boophilus</taxon>
    </lineage>
</organism>
<dbReference type="Pfam" id="PF17921">
    <property type="entry name" value="Integrase_H2C2"/>
    <property type="match status" value="1"/>
</dbReference>
<dbReference type="InterPro" id="IPR041588">
    <property type="entry name" value="Integrase_H2C2"/>
</dbReference>
<dbReference type="InterPro" id="IPR001584">
    <property type="entry name" value="Integrase_cat-core"/>
</dbReference>
<evidence type="ECO:0000256" key="1">
    <source>
        <dbReference type="ARBA" id="ARBA00012493"/>
    </source>
</evidence>
<reference evidence="3" key="1">
    <citation type="submission" date="2020-03" db="EMBL/GenBank/DDBJ databases">
        <title>A transcriptome and proteome of the tick Rhipicephalus microplus shaped by the genetic composition of its hosts and developmental stage.</title>
        <authorList>
            <person name="Garcia G.R."/>
            <person name="Ribeiro J.M.C."/>
            <person name="Maruyama S.R."/>
            <person name="Gardinasse L.G."/>
            <person name="Nelson K."/>
            <person name="Ferreira B.R."/>
            <person name="Andrade T.G."/>
            <person name="Santos I.K.F.M."/>
        </authorList>
    </citation>
    <scope>NUCLEOTIDE SEQUENCE</scope>
    <source>
        <strain evidence="3">NSGR</strain>
        <tissue evidence="3">Salivary glands</tissue>
    </source>
</reference>
<dbReference type="EC" id="2.7.7.49" evidence="1"/>
<dbReference type="InterPro" id="IPR050951">
    <property type="entry name" value="Retrovirus_Pol_polyprotein"/>
</dbReference>
<evidence type="ECO:0000259" key="2">
    <source>
        <dbReference type="PROSITE" id="PS50994"/>
    </source>
</evidence>
<accession>A0A6G5ABK3</accession>
<proteinExistence type="predicted"/>
<dbReference type="PROSITE" id="PS50994">
    <property type="entry name" value="INTEGRASE"/>
    <property type="match status" value="1"/>
</dbReference>
<dbReference type="GO" id="GO:0015074">
    <property type="term" value="P:DNA integration"/>
    <property type="evidence" value="ECO:0007669"/>
    <property type="project" value="InterPro"/>
</dbReference>
<dbReference type="SUPFAM" id="SSF53098">
    <property type="entry name" value="Ribonuclease H-like"/>
    <property type="match status" value="1"/>
</dbReference>